<keyword evidence="2" id="KW-1185">Reference proteome</keyword>
<dbReference type="AlphaFoldDB" id="A0AAV7WD36"/>
<comment type="caution">
    <text evidence="1">The sequence shown here is derived from an EMBL/GenBank/DDBJ whole genome shotgun (WGS) entry which is preliminary data.</text>
</comment>
<proteinExistence type="predicted"/>
<evidence type="ECO:0000313" key="1">
    <source>
        <dbReference type="EMBL" id="KAJ1211955.1"/>
    </source>
</evidence>
<reference evidence="1" key="1">
    <citation type="journal article" date="2022" name="bioRxiv">
        <title>Sequencing and chromosome-scale assembly of the giantPleurodeles waltlgenome.</title>
        <authorList>
            <person name="Brown T."/>
            <person name="Elewa A."/>
            <person name="Iarovenko S."/>
            <person name="Subramanian E."/>
            <person name="Araus A.J."/>
            <person name="Petzold A."/>
            <person name="Susuki M."/>
            <person name="Suzuki K.-i.T."/>
            <person name="Hayashi T."/>
            <person name="Toyoda A."/>
            <person name="Oliveira C."/>
            <person name="Osipova E."/>
            <person name="Leigh N.D."/>
            <person name="Simon A."/>
            <person name="Yun M.H."/>
        </authorList>
    </citation>
    <scope>NUCLEOTIDE SEQUENCE</scope>
    <source>
        <strain evidence="1">20211129_DDA</strain>
        <tissue evidence="1">Liver</tissue>
    </source>
</reference>
<sequence length="93" mass="10761">MLVGMELCLLNIYAPNTDDDGYLETLVYGTRRKQNQELQDGEDLLTCLKRQEVGRSTGEVALAEAHRQVANVCNRLDYHVRQDYRKKETDQED</sequence>
<evidence type="ECO:0000313" key="2">
    <source>
        <dbReference type="Proteomes" id="UP001066276"/>
    </source>
</evidence>
<protein>
    <submittedName>
        <fullName evidence="1">Uncharacterized protein</fullName>
    </submittedName>
</protein>
<gene>
    <name evidence="1" type="ORF">NDU88_007303</name>
</gene>
<accession>A0AAV7WD36</accession>
<dbReference type="EMBL" id="JANPWB010000002">
    <property type="protein sequence ID" value="KAJ1211955.1"/>
    <property type="molecule type" value="Genomic_DNA"/>
</dbReference>
<name>A0AAV7WD36_PLEWA</name>
<dbReference type="Proteomes" id="UP001066276">
    <property type="component" value="Chromosome 1_2"/>
</dbReference>
<organism evidence="1 2">
    <name type="scientific">Pleurodeles waltl</name>
    <name type="common">Iberian ribbed newt</name>
    <dbReference type="NCBI Taxonomy" id="8319"/>
    <lineage>
        <taxon>Eukaryota</taxon>
        <taxon>Metazoa</taxon>
        <taxon>Chordata</taxon>
        <taxon>Craniata</taxon>
        <taxon>Vertebrata</taxon>
        <taxon>Euteleostomi</taxon>
        <taxon>Amphibia</taxon>
        <taxon>Batrachia</taxon>
        <taxon>Caudata</taxon>
        <taxon>Salamandroidea</taxon>
        <taxon>Salamandridae</taxon>
        <taxon>Pleurodelinae</taxon>
        <taxon>Pleurodeles</taxon>
    </lineage>
</organism>